<organism evidence="7 8">
    <name type="scientific">Virgisporangium ochraceum</name>
    <dbReference type="NCBI Taxonomy" id="65505"/>
    <lineage>
        <taxon>Bacteria</taxon>
        <taxon>Bacillati</taxon>
        <taxon>Actinomycetota</taxon>
        <taxon>Actinomycetes</taxon>
        <taxon>Micromonosporales</taxon>
        <taxon>Micromonosporaceae</taxon>
        <taxon>Virgisporangium</taxon>
    </lineage>
</organism>
<comment type="caution">
    <text evidence="7">The sequence shown here is derived from an EMBL/GenBank/DDBJ whole genome shotgun (WGS) entry which is preliminary data.</text>
</comment>
<dbReference type="Gene3D" id="3.40.30.120">
    <property type="match status" value="1"/>
</dbReference>
<evidence type="ECO:0000256" key="2">
    <source>
        <dbReference type="ARBA" id="ARBA00007801"/>
    </source>
</evidence>
<dbReference type="SUPFAM" id="SSF52833">
    <property type="entry name" value="Thioredoxin-like"/>
    <property type="match status" value="1"/>
</dbReference>
<dbReference type="RefSeq" id="WP_203930577.1">
    <property type="nucleotide sequence ID" value="NZ_BOPH01000082.1"/>
</dbReference>
<dbReference type="PANTHER" id="PTHR43004">
    <property type="entry name" value="TRK SYSTEM POTASSIUM UPTAKE PROTEIN"/>
    <property type="match status" value="1"/>
</dbReference>
<evidence type="ECO:0000256" key="4">
    <source>
        <dbReference type="ARBA" id="ARBA00022827"/>
    </source>
</evidence>
<keyword evidence="4" id="KW-0274">FAD</keyword>
<dbReference type="Gene3D" id="3.30.70.2450">
    <property type="match status" value="1"/>
</dbReference>
<dbReference type="GO" id="GO:0016709">
    <property type="term" value="F:oxidoreductase activity, acting on paired donors, with incorporation or reduction of molecular oxygen, NAD(P)H as one donor, and incorporation of one atom of oxygen"/>
    <property type="evidence" value="ECO:0007669"/>
    <property type="project" value="UniProtKB-ARBA"/>
</dbReference>
<dbReference type="PRINTS" id="PR00420">
    <property type="entry name" value="RNGMNOXGNASE"/>
</dbReference>
<dbReference type="PANTHER" id="PTHR43004:SF19">
    <property type="entry name" value="BINDING MONOOXYGENASE, PUTATIVE (JCVI)-RELATED"/>
    <property type="match status" value="1"/>
</dbReference>
<accession>A0A8J3ZW14</accession>
<dbReference type="InterPro" id="IPR036249">
    <property type="entry name" value="Thioredoxin-like_sf"/>
</dbReference>
<proteinExistence type="inferred from homology"/>
<evidence type="ECO:0000256" key="1">
    <source>
        <dbReference type="ARBA" id="ARBA00001974"/>
    </source>
</evidence>
<dbReference type="Pfam" id="PF21274">
    <property type="entry name" value="Rng_hyd_C"/>
    <property type="match status" value="1"/>
</dbReference>
<name>A0A8J3ZW14_9ACTN</name>
<evidence type="ECO:0000256" key="3">
    <source>
        <dbReference type="ARBA" id="ARBA00022630"/>
    </source>
</evidence>
<dbReference type="SUPFAM" id="SSF51905">
    <property type="entry name" value="FAD/NAD(P)-binding domain"/>
    <property type="match status" value="1"/>
</dbReference>
<feature type="region of interest" description="Disordered" evidence="5">
    <location>
        <begin position="406"/>
        <end position="429"/>
    </location>
</feature>
<gene>
    <name evidence="7" type="ORF">Voc01_055980</name>
</gene>
<evidence type="ECO:0000256" key="5">
    <source>
        <dbReference type="SAM" id="MobiDB-lite"/>
    </source>
</evidence>
<keyword evidence="3" id="KW-0285">Flavoprotein</keyword>
<keyword evidence="8" id="KW-1185">Reference proteome</keyword>
<dbReference type="GO" id="GO:0071949">
    <property type="term" value="F:FAD binding"/>
    <property type="evidence" value="ECO:0007669"/>
    <property type="project" value="InterPro"/>
</dbReference>
<feature type="domain" description="FAD-binding" evidence="6">
    <location>
        <begin position="13"/>
        <end position="353"/>
    </location>
</feature>
<dbReference type="InterPro" id="IPR002938">
    <property type="entry name" value="FAD-bd"/>
</dbReference>
<evidence type="ECO:0000259" key="6">
    <source>
        <dbReference type="Pfam" id="PF01494"/>
    </source>
</evidence>
<evidence type="ECO:0000313" key="8">
    <source>
        <dbReference type="Proteomes" id="UP000635606"/>
    </source>
</evidence>
<dbReference type="InterPro" id="IPR050641">
    <property type="entry name" value="RIFMO-like"/>
</dbReference>
<dbReference type="InterPro" id="IPR036188">
    <property type="entry name" value="FAD/NAD-bd_sf"/>
</dbReference>
<comment type="cofactor">
    <cofactor evidence="1">
        <name>FAD</name>
        <dbReference type="ChEBI" id="CHEBI:57692"/>
    </cofactor>
</comment>
<evidence type="ECO:0000313" key="7">
    <source>
        <dbReference type="EMBL" id="GIJ70681.1"/>
    </source>
</evidence>
<dbReference type="EMBL" id="BOPH01000082">
    <property type="protein sequence ID" value="GIJ70681.1"/>
    <property type="molecule type" value="Genomic_DNA"/>
</dbReference>
<dbReference type="Gene3D" id="3.50.50.60">
    <property type="entry name" value="FAD/NAD(P)-binding domain"/>
    <property type="match status" value="1"/>
</dbReference>
<dbReference type="Pfam" id="PF01494">
    <property type="entry name" value="FAD_binding_3"/>
    <property type="match status" value="1"/>
</dbReference>
<dbReference type="Proteomes" id="UP000635606">
    <property type="component" value="Unassembled WGS sequence"/>
</dbReference>
<reference evidence="7" key="1">
    <citation type="submission" date="2021-01" db="EMBL/GenBank/DDBJ databases">
        <title>Whole genome shotgun sequence of Virgisporangium ochraceum NBRC 16418.</title>
        <authorList>
            <person name="Komaki H."/>
            <person name="Tamura T."/>
        </authorList>
    </citation>
    <scope>NUCLEOTIDE SEQUENCE</scope>
    <source>
        <strain evidence="7">NBRC 16418</strain>
    </source>
</reference>
<sequence>MASDDEAVLPDPDVLVVGAGPTGLALAARLHLHGARVLVVDRQRDRVHESRALAIQPRTLEVLAPLGVTDRLVEIGNRAVRLRIHFPRRTVTIPLFDIGTTDTAYPYLLFVSQAETERILGEHLADRGVAVRRGWELTDLTEVNGGVRCRLRQHDGTTGEVRAAYVVGCDGARSTVRERAGIGFVGAAYPQTFVLADLEADGVEPGAAHAYLSGRGMLFFFPLGRPATWRVLAMRRRGDPTTPGQPVALEEVQRLVDAYTGGGVRLRDPVWMTNFRLYNRGATRYRTGRVFLAGDAAHIHSPAGAQGMNTGIQDAVNLGWKLGLVVGGRAVPALLDTYEPERAPVGRRVLRFTDRAYTISTSTARPLPFVRTRIAPRLVPFALKAGRTRGYVFRVISQLAIHYRRSPLSSQGPRPPGRGPRPGDRFPDAPVVHDGRSTTIHRVLDPSAWTVLLCGSAAEWDAEVLDRIPDRYAAPVVVLRLSARNGVLTDPQGRLLRRLGMGPDDAAQYLVRPDGHIAYRAGGGDLDGLVRVLDRWCADAGG</sequence>
<dbReference type="AlphaFoldDB" id="A0A8J3ZW14"/>
<comment type="similarity">
    <text evidence="2">Belongs to the PheA/TfdB FAD monooxygenase family.</text>
</comment>
<protein>
    <submittedName>
        <fullName evidence="7">Oxygenase</fullName>
    </submittedName>
</protein>